<keyword evidence="6" id="KW-0175">Coiled coil</keyword>
<dbReference type="Gene3D" id="1.10.10.160">
    <property type="match status" value="1"/>
</dbReference>
<dbReference type="InterPro" id="IPR014017">
    <property type="entry name" value="DNA_helicase_UvrD-like_C"/>
</dbReference>
<dbReference type="HOGENOM" id="CLU_005571_0_0_7"/>
<dbReference type="Pfam" id="PF13361">
    <property type="entry name" value="UvrD_C"/>
    <property type="match status" value="1"/>
</dbReference>
<evidence type="ECO:0000259" key="9">
    <source>
        <dbReference type="PROSITE" id="PS51217"/>
    </source>
</evidence>
<comment type="caution">
    <text evidence="10">The sequence shown here is derived from an EMBL/GenBank/DDBJ whole genome shotgun (WGS) entry which is preliminary data.</text>
</comment>
<dbReference type="PROSITE" id="PS51198">
    <property type="entry name" value="UVRD_HELICASE_ATP_BIND"/>
    <property type="match status" value="1"/>
</dbReference>
<name>E5Y8V0_BILW3</name>
<dbReference type="InterPro" id="IPR027417">
    <property type="entry name" value="P-loop_NTPase"/>
</dbReference>
<reference evidence="10 11" key="1">
    <citation type="submission" date="2010-10" db="EMBL/GenBank/DDBJ databases">
        <authorList>
            <consortium name="The Broad Institute Genome Sequencing Platform"/>
            <person name="Ward D."/>
            <person name="Earl A."/>
            <person name="Feldgarden M."/>
            <person name="Young S.K."/>
            <person name="Gargeya S."/>
            <person name="Zeng Q."/>
            <person name="Alvarado L."/>
            <person name="Berlin A."/>
            <person name="Bochicchio J."/>
            <person name="Chapman S.B."/>
            <person name="Chen Z."/>
            <person name="Freedman E."/>
            <person name="Gellesch M."/>
            <person name="Goldberg J."/>
            <person name="Griggs A."/>
            <person name="Gujja S."/>
            <person name="Heilman E."/>
            <person name="Heiman D."/>
            <person name="Howarth C."/>
            <person name="Mehta T."/>
            <person name="Neiman D."/>
            <person name="Pearson M."/>
            <person name="Roberts A."/>
            <person name="Saif S."/>
            <person name="Shea T."/>
            <person name="Shenoy N."/>
            <person name="Sisk P."/>
            <person name="Stolte C."/>
            <person name="Sykes S."/>
            <person name="White J."/>
            <person name="Yandava C."/>
            <person name="Allen-Vercoe E."/>
            <person name="Sibley C."/>
            <person name="Ambrose C.E."/>
            <person name="Strauss J."/>
            <person name="Daigneault M."/>
            <person name="Haas B."/>
            <person name="Nusbaum C."/>
            <person name="Birren B."/>
        </authorList>
    </citation>
    <scope>NUCLEOTIDE SEQUENCE [LARGE SCALE GENOMIC DNA]</scope>
    <source>
        <strain evidence="10 11">3_1_6</strain>
    </source>
</reference>
<dbReference type="SUPFAM" id="SSF52540">
    <property type="entry name" value="P-loop containing nucleoside triphosphate hydrolases"/>
    <property type="match status" value="1"/>
</dbReference>
<gene>
    <name evidence="10" type="ORF">HMPREF0179_02608</name>
</gene>
<dbReference type="Pfam" id="PF00580">
    <property type="entry name" value="UvrD-helicase"/>
    <property type="match status" value="1"/>
</dbReference>
<evidence type="ECO:0000256" key="5">
    <source>
        <dbReference type="PROSITE-ProRule" id="PRU00560"/>
    </source>
</evidence>
<evidence type="ECO:0000256" key="4">
    <source>
        <dbReference type="ARBA" id="ARBA00022840"/>
    </source>
</evidence>
<dbReference type="STRING" id="563192.HMPREF0179_02608"/>
<dbReference type="GO" id="GO:0016787">
    <property type="term" value="F:hydrolase activity"/>
    <property type="evidence" value="ECO:0007669"/>
    <property type="project" value="UniProtKB-UniRule"/>
</dbReference>
<evidence type="ECO:0000313" key="10">
    <source>
        <dbReference type="EMBL" id="EFV43592.1"/>
    </source>
</evidence>
<dbReference type="CDD" id="cd18807">
    <property type="entry name" value="SF1_C_UvrD"/>
    <property type="match status" value="1"/>
</dbReference>
<dbReference type="GO" id="GO:0005524">
    <property type="term" value="F:ATP binding"/>
    <property type="evidence" value="ECO:0007669"/>
    <property type="project" value="UniProtKB-UniRule"/>
</dbReference>
<keyword evidence="3 5" id="KW-0347">Helicase</keyword>
<dbReference type="AlphaFoldDB" id="E5Y8V0"/>
<protein>
    <submittedName>
        <fullName evidence="10">TIGR00375 family protein</fullName>
    </submittedName>
</protein>
<feature type="coiled-coil region" evidence="6">
    <location>
        <begin position="614"/>
        <end position="641"/>
    </location>
</feature>
<feature type="domain" description="UvrD-like helicase C-terminal" evidence="9">
    <location>
        <begin position="729"/>
        <end position="1024"/>
    </location>
</feature>
<dbReference type="eggNOG" id="COG1379">
    <property type="taxonomic scope" value="Bacteria"/>
</dbReference>
<reference evidence="10 11" key="2">
    <citation type="submission" date="2013-04" db="EMBL/GenBank/DDBJ databases">
        <title>The Genome Sequence of Bilophila wadsworthia 3_1_6.</title>
        <authorList>
            <consortium name="The Broad Institute Genomics Platform"/>
            <person name="Earl A."/>
            <person name="Ward D."/>
            <person name="Feldgarden M."/>
            <person name="Gevers D."/>
            <person name="Sibley C."/>
            <person name="Strauss J."/>
            <person name="Allen-Vercoe E."/>
            <person name="Walker B."/>
            <person name="Young S."/>
            <person name="Zeng Q."/>
            <person name="Gargeya S."/>
            <person name="Fitzgerald M."/>
            <person name="Haas B."/>
            <person name="Abouelleil A."/>
            <person name="Allen A.W."/>
            <person name="Alvarado L."/>
            <person name="Arachchi H.M."/>
            <person name="Berlin A.M."/>
            <person name="Chapman S.B."/>
            <person name="Gainer-Dewar J."/>
            <person name="Goldberg J."/>
            <person name="Griggs A."/>
            <person name="Gujja S."/>
            <person name="Hansen M."/>
            <person name="Howarth C."/>
            <person name="Imamovic A."/>
            <person name="Ireland A."/>
            <person name="Larimer J."/>
            <person name="McCowan C."/>
            <person name="Murphy C."/>
            <person name="Pearson M."/>
            <person name="Poon T.W."/>
            <person name="Priest M."/>
            <person name="Roberts A."/>
            <person name="Saif S."/>
            <person name="Shea T."/>
            <person name="Sisk P."/>
            <person name="Sykes S."/>
            <person name="Wortman J."/>
            <person name="Nusbaum C."/>
            <person name="Birren B."/>
        </authorList>
    </citation>
    <scope>NUCLEOTIDE SEQUENCE [LARGE SCALE GENOMIC DNA]</scope>
    <source>
        <strain evidence="10 11">3_1_6</strain>
    </source>
</reference>
<dbReference type="Proteomes" id="UP000006034">
    <property type="component" value="Unassembled WGS sequence"/>
</dbReference>
<organism evidence="10 11">
    <name type="scientific">Bilophila wadsworthia (strain 3_1_6)</name>
    <dbReference type="NCBI Taxonomy" id="563192"/>
    <lineage>
        <taxon>Bacteria</taxon>
        <taxon>Pseudomonadati</taxon>
        <taxon>Thermodesulfobacteriota</taxon>
        <taxon>Desulfovibrionia</taxon>
        <taxon>Desulfovibrionales</taxon>
        <taxon>Desulfovibrionaceae</taxon>
        <taxon>Bilophila</taxon>
    </lineage>
</organism>
<evidence type="ECO:0000259" key="8">
    <source>
        <dbReference type="PROSITE" id="PS51198"/>
    </source>
</evidence>
<evidence type="ECO:0000256" key="3">
    <source>
        <dbReference type="ARBA" id="ARBA00022806"/>
    </source>
</evidence>
<dbReference type="GO" id="GO:0004386">
    <property type="term" value="F:helicase activity"/>
    <property type="evidence" value="ECO:0007669"/>
    <property type="project" value="UniProtKB-UniRule"/>
</dbReference>
<keyword evidence="11" id="KW-1185">Reference proteome</keyword>
<evidence type="ECO:0000256" key="7">
    <source>
        <dbReference type="SAM" id="MobiDB-lite"/>
    </source>
</evidence>
<dbReference type="Gene3D" id="3.20.20.140">
    <property type="entry name" value="Metal-dependent hydrolases"/>
    <property type="match status" value="1"/>
</dbReference>
<dbReference type="OrthoDB" id="9810135at2"/>
<dbReference type="EMBL" id="ADCP02000001">
    <property type="protein sequence ID" value="EFV43592.1"/>
    <property type="molecule type" value="Genomic_DNA"/>
</dbReference>
<evidence type="ECO:0000313" key="11">
    <source>
        <dbReference type="Proteomes" id="UP000006034"/>
    </source>
</evidence>
<dbReference type="InterPro" id="IPR016195">
    <property type="entry name" value="Pol/histidinol_Pase-like"/>
</dbReference>
<dbReference type="CDD" id="cd19067">
    <property type="entry name" value="PfuEndoQ-like"/>
    <property type="match status" value="1"/>
</dbReference>
<keyword evidence="4 5" id="KW-0067">ATP-binding</keyword>
<dbReference type="PANTHER" id="PTHR40084">
    <property type="entry name" value="PHOSPHOHYDROLASE, PHP FAMILY"/>
    <property type="match status" value="1"/>
</dbReference>
<feature type="domain" description="UvrD-like helicase ATP-binding" evidence="8">
    <location>
        <begin position="487"/>
        <end position="739"/>
    </location>
</feature>
<dbReference type="InterPro" id="IPR014016">
    <property type="entry name" value="UvrD-like_ATP-bd"/>
</dbReference>
<keyword evidence="1 5" id="KW-0547">Nucleotide-binding</keyword>
<dbReference type="GO" id="GO:0140097">
    <property type="term" value="F:catalytic activity, acting on DNA"/>
    <property type="evidence" value="ECO:0007669"/>
    <property type="project" value="UniProtKB-ARBA"/>
</dbReference>
<evidence type="ECO:0000256" key="2">
    <source>
        <dbReference type="ARBA" id="ARBA00022801"/>
    </source>
</evidence>
<dbReference type="CDD" id="cd17932">
    <property type="entry name" value="DEXQc_UvrD"/>
    <property type="match status" value="1"/>
</dbReference>
<sequence>MKYFRADLHVHSRFSRATSGRLNIRNLAAWSMIKGLSVMSTGDFTHPAWRDELRRDLVYDDNSGLYRVREKTPLETEIPGFSRPDGVSEPQFLIQAEISSIYKKDGSVRKVHNVVIMPSLESADKLSNKLAAIGNITSDGRPILGLDCEHLLEMVLEADERGVLIPAHIWTPWFSLFGSKSGFDALEDCFGSLSSHIFALETGLSSDPDMNRLWSALDRYALVSNSDAHSGENLGREANLFEGTPSYDGIFDALRRAARDEEGSGCIYRGTVEFFPEEGKYHLDGHRACNVVLEPEESMKIGNICPVCGKPLTVGVLHRVMALADRKAPVMPKHDPGFVSLFPLPEMLGELLSVGPKSRKVQERQSELVRLFGSEMDILHTVPESDLRQHWDALGEAVARMRRGDVIKEAGFDGEYGVVKVFSEEERKQFVTGRYRSSSLLDALPEAQKPGRKPKAAPSKEPASKQVSLFAAMTPPAPQTTPDPKAFPYSEAQQKAIQAGPNPVLVLAGPGSGKTRTLVGRVQRLLKDGIPAQRILAVTFTRRAAAELRERLERALGEGVPLPQADTLHALALSHWGTAEEALPAVLPEETARSVFAKANALSAADARRAWDELSLARERLDTLTDEQSALQERYHAAKRERNLADYTDLLEHWLARLQAEPERQWTNVLVDEIQDLSPLQVALVRALMPGDGHGFFGIGDPDQAIYGFRGAHPDVQSALREAWPSLESVTLAASHRSAAGILTSASALLGPSSACGKLIPTRNMEACLHLFSAPDARKEAAWVADQVALLLGGTSHTLEDSRRRDATLATPCSPGEVAVLVRMKALIPPLKTALERRGVPCSAPETAPFWGDPSAALILELAGLRFQRPFAAPEGPGSLDVDVPQLAASLPEQLWQAGPSALASHLDAAKLLAPLFTESAACNALLRAFREQGKTWEGLLDWVCLRQDLDLVREQAEQVQIMTLHAAKGLEFRAVFLPALEEGILPFPGADALLHGDPGGAIDPDALAEERRLFYVGLTRAQDAVFVSHAAQRHLYGKALELPPSRFLSALPELFRHTRLVRHVQTKATQMKLF</sequence>
<dbReference type="Gene3D" id="1.10.486.10">
    <property type="entry name" value="PCRA, domain 4"/>
    <property type="match status" value="1"/>
</dbReference>
<dbReference type="RefSeq" id="WP_005028539.1">
    <property type="nucleotide sequence ID" value="NZ_KE150238.1"/>
</dbReference>
<evidence type="ECO:0000256" key="1">
    <source>
        <dbReference type="ARBA" id="ARBA00022741"/>
    </source>
</evidence>
<accession>E5Y8V0</accession>
<dbReference type="Gene3D" id="3.40.50.300">
    <property type="entry name" value="P-loop containing nucleotide triphosphate hydrolases"/>
    <property type="match status" value="3"/>
</dbReference>
<proteinExistence type="predicted"/>
<dbReference type="PANTHER" id="PTHR40084:SF1">
    <property type="entry name" value="PHOSPHOTRANSFERASE"/>
    <property type="match status" value="1"/>
</dbReference>
<feature type="region of interest" description="Disordered" evidence="7">
    <location>
        <begin position="441"/>
        <end position="465"/>
    </location>
</feature>
<dbReference type="GeneID" id="78085737"/>
<dbReference type="InterPro" id="IPR013986">
    <property type="entry name" value="DExx_box_DNA_helicase_dom_sf"/>
</dbReference>
<dbReference type="SUPFAM" id="SSF89550">
    <property type="entry name" value="PHP domain-like"/>
    <property type="match status" value="1"/>
</dbReference>
<evidence type="ECO:0000256" key="6">
    <source>
        <dbReference type="SAM" id="Coils"/>
    </source>
</evidence>
<dbReference type="eggNOG" id="COG0210">
    <property type="taxonomic scope" value="Bacteria"/>
</dbReference>
<dbReference type="PROSITE" id="PS51217">
    <property type="entry name" value="UVRD_HELICASE_CTER"/>
    <property type="match status" value="1"/>
</dbReference>
<feature type="binding site" evidence="5">
    <location>
        <begin position="508"/>
        <end position="515"/>
    </location>
    <ligand>
        <name>ATP</name>
        <dbReference type="ChEBI" id="CHEBI:30616"/>
    </ligand>
</feature>
<keyword evidence="2 5" id="KW-0378">Hydrolase</keyword>